<comment type="caution">
    <text evidence="3">The sequence shown here is derived from an EMBL/GenBank/DDBJ whole genome shotgun (WGS) entry which is preliminary data.</text>
</comment>
<proteinExistence type="predicted"/>
<evidence type="ECO:0000259" key="1">
    <source>
        <dbReference type="Pfam" id="PF26366"/>
    </source>
</evidence>
<organism evidence="3 4">
    <name type="scientific">Cellulomonas oligotrophica</name>
    <dbReference type="NCBI Taxonomy" id="931536"/>
    <lineage>
        <taxon>Bacteria</taxon>
        <taxon>Bacillati</taxon>
        <taxon>Actinomycetota</taxon>
        <taxon>Actinomycetes</taxon>
        <taxon>Micrococcales</taxon>
        <taxon>Cellulomonadaceae</taxon>
        <taxon>Cellulomonas</taxon>
    </lineage>
</organism>
<keyword evidence="5" id="KW-1185">Reference proteome</keyword>
<dbReference type="RefSeq" id="WP_218887021.1">
    <property type="nucleotide sequence ID" value="NZ_BAABFI010000012.1"/>
</dbReference>
<dbReference type="EMBL" id="BONN01000007">
    <property type="protein sequence ID" value="GIG33525.1"/>
    <property type="molecule type" value="Genomic_DNA"/>
</dbReference>
<sequence length="341" mass="35223">MSTAPRPSGRRARRGAAGLVAATCVVALVAGCGTPLPAPAPAPVGAVPPPVLGPAQTERVLTSLGEVLAAADESRDAGDLDARVFGPARAIRKAEYVWQAATDGERTPTSLPTEEQAVITPESDTWPRTQLVVTEQPDDLQAPRILVLHQANPRAQYRLWGWARLLPGAQMPLTAATEEGSPVLADDDDTLLVPPGEVGARYADVLSKGDESEHAGTFAADGFREAVQEAKAATQGAVDEAGTLTETYTPADGPVVALGTVDGGALVVQGMSTTSTVTLTVDGGTIPIEPFYAELAGATEASTSFTRKFTDVLVMYVPPAGSDAQVQVLAAEHAVTDAEAQ</sequence>
<name>A0A7Y9JYB5_9CELL</name>
<dbReference type="Proteomes" id="UP000618382">
    <property type="component" value="Unassembled WGS sequence"/>
</dbReference>
<accession>A0A7Y9JYB5</accession>
<evidence type="ECO:0000313" key="3">
    <source>
        <dbReference type="EMBL" id="NYD87648.1"/>
    </source>
</evidence>
<feature type="domain" description="DUF8094" evidence="1">
    <location>
        <begin position="50"/>
        <end position="339"/>
    </location>
</feature>
<protein>
    <recommendedName>
        <fullName evidence="1">DUF8094 domain-containing protein</fullName>
    </recommendedName>
</protein>
<dbReference type="PROSITE" id="PS51257">
    <property type="entry name" value="PROKAR_LIPOPROTEIN"/>
    <property type="match status" value="1"/>
</dbReference>
<dbReference type="EMBL" id="JACCBK010000001">
    <property type="protein sequence ID" value="NYD87648.1"/>
    <property type="molecule type" value="Genomic_DNA"/>
</dbReference>
<gene>
    <name evidence="3" type="ORF">BKA21_003197</name>
    <name evidence="2" type="ORF">Col01nite_26840</name>
</gene>
<reference evidence="3 4" key="1">
    <citation type="submission" date="2020-07" db="EMBL/GenBank/DDBJ databases">
        <title>Sequencing the genomes of 1000 actinobacteria strains.</title>
        <authorList>
            <person name="Klenk H.-P."/>
        </authorList>
    </citation>
    <scope>NUCLEOTIDE SEQUENCE [LARGE SCALE GENOMIC DNA]</scope>
    <source>
        <strain evidence="3 4">DSM 24482</strain>
    </source>
</reference>
<evidence type="ECO:0000313" key="4">
    <source>
        <dbReference type="Proteomes" id="UP000577956"/>
    </source>
</evidence>
<dbReference type="Pfam" id="PF26366">
    <property type="entry name" value="DUF8094"/>
    <property type="match status" value="1"/>
</dbReference>
<dbReference type="Proteomes" id="UP000577956">
    <property type="component" value="Unassembled WGS sequence"/>
</dbReference>
<evidence type="ECO:0000313" key="2">
    <source>
        <dbReference type="EMBL" id="GIG33525.1"/>
    </source>
</evidence>
<dbReference type="AlphaFoldDB" id="A0A7Y9JYB5"/>
<reference evidence="2 5" key="2">
    <citation type="submission" date="2021-01" db="EMBL/GenBank/DDBJ databases">
        <title>Whole genome shotgun sequence of Cellulomonas oligotrophica NBRC 109435.</title>
        <authorList>
            <person name="Komaki H."/>
            <person name="Tamura T."/>
        </authorList>
    </citation>
    <scope>NUCLEOTIDE SEQUENCE [LARGE SCALE GENOMIC DNA]</scope>
    <source>
        <strain evidence="2 5">NBRC 109435</strain>
    </source>
</reference>
<evidence type="ECO:0000313" key="5">
    <source>
        <dbReference type="Proteomes" id="UP000618382"/>
    </source>
</evidence>
<dbReference type="InterPro" id="IPR058407">
    <property type="entry name" value="DUF8094"/>
</dbReference>